<dbReference type="InterPro" id="IPR004772">
    <property type="entry name" value="TrkH"/>
</dbReference>
<dbReference type="AlphaFoldDB" id="H1DHV3"/>
<dbReference type="PANTHER" id="PTHR32024">
    <property type="entry name" value="TRK SYSTEM POTASSIUM UPTAKE PROTEIN TRKG-RELATED"/>
    <property type="match status" value="1"/>
</dbReference>
<feature type="binding site" evidence="12">
    <location>
        <position position="432"/>
    </location>
    <ligand>
        <name>K(+)</name>
        <dbReference type="ChEBI" id="CHEBI:29103"/>
    </ligand>
</feature>
<dbReference type="EMBL" id="ADMC01000023">
    <property type="protein sequence ID" value="EHP47232.1"/>
    <property type="molecule type" value="Genomic_DNA"/>
</dbReference>
<dbReference type="PATRIC" id="fig|742817.3.peg.1957"/>
<evidence type="ECO:0000256" key="11">
    <source>
        <dbReference type="ARBA" id="ARBA00023136"/>
    </source>
</evidence>
<feature type="transmembrane region" description="Helical" evidence="13">
    <location>
        <begin position="455"/>
        <end position="475"/>
    </location>
</feature>
<dbReference type="GO" id="GO:0005886">
    <property type="term" value="C:plasma membrane"/>
    <property type="evidence" value="ECO:0007669"/>
    <property type="project" value="UniProtKB-SubCell"/>
</dbReference>
<feature type="binding site" evidence="12">
    <location>
        <position position="112"/>
    </location>
    <ligand>
        <name>K(+)</name>
        <dbReference type="ChEBI" id="CHEBI:29103"/>
    </ligand>
</feature>
<dbReference type="GO" id="GO:0015379">
    <property type="term" value="F:potassium:chloride symporter activity"/>
    <property type="evidence" value="ECO:0007669"/>
    <property type="project" value="InterPro"/>
</dbReference>
<feature type="binding site" evidence="12">
    <location>
        <position position="315"/>
    </location>
    <ligand>
        <name>K(+)</name>
        <dbReference type="ChEBI" id="CHEBI:29103"/>
    </ligand>
</feature>
<feature type="binding site" evidence="12">
    <location>
        <position position="111"/>
    </location>
    <ligand>
        <name>K(+)</name>
        <dbReference type="ChEBI" id="CHEBI:29103"/>
    </ligand>
</feature>
<evidence type="ECO:0000256" key="1">
    <source>
        <dbReference type="ARBA" id="ARBA00004429"/>
    </source>
</evidence>
<evidence type="ECO:0000256" key="7">
    <source>
        <dbReference type="ARBA" id="ARBA00022692"/>
    </source>
</evidence>
<proteinExistence type="inferred from homology"/>
<keyword evidence="8 12" id="KW-0630">Potassium</keyword>
<feature type="transmembrane region" description="Helical" evidence="13">
    <location>
        <begin position="136"/>
        <end position="155"/>
    </location>
</feature>
<dbReference type="HOGENOM" id="CLU_030708_0_2_10"/>
<accession>H1DHV3</accession>
<comment type="subcellular location">
    <subcellularLocation>
        <location evidence="1">Cell inner membrane</location>
        <topology evidence="1">Multi-pass membrane protein</topology>
    </subcellularLocation>
</comment>
<evidence type="ECO:0000313" key="15">
    <source>
        <dbReference type="Proteomes" id="UP000004892"/>
    </source>
</evidence>
<evidence type="ECO:0000256" key="10">
    <source>
        <dbReference type="ARBA" id="ARBA00023065"/>
    </source>
</evidence>
<keyword evidence="10" id="KW-0406">Ion transport</keyword>
<feature type="binding site" evidence="12">
    <location>
        <position position="316"/>
    </location>
    <ligand>
        <name>K(+)</name>
        <dbReference type="ChEBI" id="CHEBI:29103"/>
    </ligand>
</feature>
<feature type="transmembrane region" description="Helical" evidence="13">
    <location>
        <begin position="332"/>
        <end position="360"/>
    </location>
</feature>
<organism evidence="14 15">
    <name type="scientific">Odoribacter laneus YIT 12061</name>
    <dbReference type="NCBI Taxonomy" id="742817"/>
    <lineage>
        <taxon>Bacteria</taxon>
        <taxon>Pseudomonadati</taxon>
        <taxon>Bacteroidota</taxon>
        <taxon>Bacteroidia</taxon>
        <taxon>Bacteroidales</taxon>
        <taxon>Odoribacteraceae</taxon>
        <taxon>Odoribacter</taxon>
    </lineage>
</organism>
<gene>
    <name evidence="14" type="ORF">HMPREF9449_01839</name>
</gene>
<name>H1DHV3_9BACT</name>
<feature type="binding site" evidence="12">
    <location>
        <position position="220"/>
    </location>
    <ligand>
        <name>K(+)</name>
        <dbReference type="ChEBI" id="CHEBI:29103"/>
    </ligand>
</feature>
<comment type="similarity">
    <text evidence="2">Belongs to the TrkH potassium transport family.</text>
</comment>
<evidence type="ECO:0000256" key="6">
    <source>
        <dbReference type="ARBA" id="ARBA00022538"/>
    </source>
</evidence>
<dbReference type="GO" id="GO:0046872">
    <property type="term" value="F:metal ion binding"/>
    <property type="evidence" value="ECO:0007669"/>
    <property type="project" value="UniProtKB-KW"/>
</dbReference>
<comment type="caution">
    <text evidence="14">The sequence shown here is derived from an EMBL/GenBank/DDBJ whole genome shotgun (WGS) entry which is preliminary data.</text>
</comment>
<dbReference type="InterPro" id="IPR003445">
    <property type="entry name" value="Cat_transpt"/>
</dbReference>
<feature type="transmembrane region" description="Helical" evidence="13">
    <location>
        <begin position="39"/>
        <end position="58"/>
    </location>
</feature>
<keyword evidence="5" id="KW-0997">Cell inner membrane</keyword>
<evidence type="ECO:0000256" key="13">
    <source>
        <dbReference type="SAM" id="Phobius"/>
    </source>
</evidence>
<dbReference type="PANTHER" id="PTHR32024:SF2">
    <property type="entry name" value="TRK SYSTEM POTASSIUM UPTAKE PROTEIN TRKG-RELATED"/>
    <property type="match status" value="1"/>
</dbReference>
<dbReference type="RefSeq" id="WP_009136987.1">
    <property type="nucleotide sequence ID" value="NZ_JH594596.1"/>
</dbReference>
<keyword evidence="3" id="KW-0813">Transport</keyword>
<evidence type="ECO:0000313" key="14">
    <source>
        <dbReference type="EMBL" id="EHP47232.1"/>
    </source>
</evidence>
<keyword evidence="15" id="KW-1185">Reference proteome</keyword>
<keyword evidence="12" id="KW-0479">Metal-binding</keyword>
<evidence type="ECO:0000256" key="12">
    <source>
        <dbReference type="PIRSR" id="PIRSR006247-1"/>
    </source>
</evidence>
<protein>
    <submittedName>
        <fullName evidence="14">TrkH family potassium uptake protein</fullName>
    </submittedName>
</protein>
<reference evidence="14 15" key="1">
    <citation type="submission" date="2012-01" db="EMBL/GenBank/DDBJ databases">
        <title>The Genome Sequence of Odoribacter laneus YIT 12061.</title>
        <authorList>
            <consortium name="The Broad Institute Genome Sequencing Platform"/>
            <person name="Earl A."/>
            <person name="Ward D."/>
            <person name="Feldgarden M."/>
            <person name="Gevers D."/>
            <person name="Morotomi M."/>
            <person name="Young S.K."/>
            <person name="Zeng Q."/>
            <person name="Gargeya S."/>
            <person name="Fitzgerald M."/>
            <person name="Haas B."/>
            <person name="Abouelleil A."/>
            <person name="Alvarado L."/>
            <person name="Arachchi H.M."/>
            <person name="Berlin A."/>
            <person name="Chapman S.B."/>
            <person name="Gearin G."/>
            <person name="Goldberg J."/>
            <person name="Griggs A."/>
            <person name="Gujja S."/>
            <person name="Hansen M."/>
            <person name="Heiman D."/>
            <person name="Howarth C."/>
            <person name="Larimer J."/>
            <person name="Lui A."/>
            <person name="MacDonald P.J.P."/>
            <person name="McCowen C."/>
            <person name="Montmayeur A."/>
            <person name="Murphy C."/>
            <person name="Neiman D."/>
            <person name="Pearson M."/>
            <person name="Priest M."/>
            <person name="Roberts A."/>
            <person name="Saif S."/>
            <person name="Shea T."/>
            <person name="Sisk P."/>
            <person name="Stolte C."/>
            <person name="Sykes S."/>
            <person name="Wortman J."/>
            <person name="Nusbaum C."/>
            <person name="Birren B."/>
        </authorList>
    </citation>
    <scope>NUCLEOTIDE SEQUENCE [LARGE SCALE GENOMIC DNA]</scope>
    <source>
        <strain evidence="14 15">YIT 12061</strain>
    </source>
</reference>
<dbReference type="STRING" id="742817.HMPREF9449_01839"/>
<keyword evidence="11 13" id="KW-0472">Membrane</keyword>
<feature type="transmembrane region" description="Helical" evidence="13">
    <location>
        <begin position="185"/>
        <end position="207"/>
    </location>
</feature>
<evidence type="ECO:0000256" key="9">
    <source>
        <dbReference type="ARBA" id="ARBA00022989"/>
    </source>
</evidence>
<feature type="transmembrane region" description="Helical" evidence="13">
    <location>
        <begin position="236"/>
        <end position="259"/>
    </location>
</feature>
<evidence type="ECO:0000256" key="3">
    <source>
        <dbReference type="ARBA" id="ARBA00022448"/>
    </source>
</evidence>
<keyword evidence="7 13" id="KW-0812">Transmembrane</keyword>
<feature type="transmembrane region" description="Helical" evidence="13">
    <location>
        <begin position="70"/>
        <end position="91"/>
    </location>
</feature>
<keyword evidence="9 13" id="KW-1133">Transmembrane helix</keyword>
<dbReference type="eggNOG" id="COG0168">
    <property type="taxonomic scope" value="Bacteria"/>
</dbReference>
<evidence type="ECO:0000256" key="5">
    <source>
        <dbReference type="ARBA" id="ARBA00022519"/>
    </source>
</evidence>
<dbReference type="Proteomes" id="UP000004892">
    <property type="component" value="Unassembled WGS sequence"/>
</dbReference>
<sequence length="482" mass="53340">MINIRFIINLLGKLMLIESACFLLCVLISLLYRENDTLAFLYSTLITGGTGAIMAFGIKANDKVLAKKDGYFTVTFIWLFFSLFGCLPFILGNTIPSFPDAFFETMSGFTTTGSSILNDIEALPHASLFWRSMTQWLGGLGIAVLFLAILPSLGIEGRDLYVAEVPGPTHNKMAATFYSSARKLWLFYLFFTLLEAVLLSIGGMGIFDAICHSFTTMATGGFSTKQDSIAYWNSPYIQYVIIVFMCIAATNFGLFYAALKGDVKKLLLDEEFRWYMILILGATTIIATGLYWANWGEEEKCIRDALFQVVSIMTTTGFATADYLYWPTLLGLILFILMFIGSCASSTAGGIKVIRVVLLFKNSFTEMKRIIHPNAVINVKYNDKSVHPTIMTSVMGFFILFIIVFSIGSVIMAFFTEDIATACSAVITSLSNIGPGFGSLGPMDNFAHLSDVAKLFLAALMLIGRLEVFTVLVLFTKAFWKK</sequence>
<evidence type="ECO:0000256" key="8">
    <source>
        <dbReference type="ARBA" id="ARBA00022958"/>
    </source>
</evidence>
<evidence type="ECO:0000256" key="2">
    <source>
        <dbReference type="ARBA" id="ARBA00009137"/>
    </source>
</evidence>
<feature type="transmembrane region" description="Helical" evidence="13">
    <location>
        <begin position="274"/>
        <end position="293"/>
    </location>
</feature>
<feature type="transmembrane region" description="Helical" evidence="13">
    <location>
        <begin position="6"/>
        <end position="32"/>
    </location>
</feature>
<feature type="transmembrane region" description="Helical" evidence="13">
    <location>
        <begin position="394"/>
        <end position="415"/>
    </location>
</feature>
<dbReference type="Pfam" id="PF02386">
    <property type="entry name" value="TrkH"/>
    <property type="match status" value="1"/>
</dbReference>
<evidence type="ECO:0000256" key="4">
    <source>
        <dbReference type="ARBA" id="ARBA00022475"/>
    </source>
</evidence>
<dbReference type="GeneID" id="98069402"/>
<dbReference type="PIRSF" id="PIRSF006247">
    <property type="entry name" value="TrkH"/>
    <property type="match status" value="1"/>
</dbReference>
<keyword evidence="4" id="KW-1003">Cell membrane</keyword>
<keyword evidence="6" id="KW-0633">Potassium transport</keyword>